<feature type="signal peptide" evidence="1">
    <location>
        <begin position="1"/>
        <end position="18"/>
    </location>
</feature>
<gene>
    <name evidence="3" type="ORF">MAA8898_00335</name>
</gene>
<dbReference type="AlphaFoldDB" id="A0A238JQ65"/>
<reference evidence="3 4" key="1">
    <citation type="submission" date="2017-05" db="EMBL/GenBank/DDBJ databases">
        <authorList>
            <person name="Song R."/>
            <person name="Chenine A.L."/>
            <person name="Ruprecht R.M."/>
        </authorList>
    </citation>
    <scope>NUCLEOTIDE SEQUENCE [LARGE SCALE GENOMIC DNA]</scope>
    <source>
        <strain evidence="3 4">CECT 8898</strain>
    </source>
</reference>
<name>A0A238JQ65_9RHOB</name>
<dbReference type="PROSITE" id="PS50206">
    <property type="entry name" value="RHODANESE_3"/>
    <property type="match status" value="1"/>
</dbReference>
<dbReference type="InterPro" id="IPR001763">
    <property type="entry name" value="Rhodanese-like_dom"/>
</dbReference>
<dbReference type="Gene3D" id="3.40.250.10">
    <property type="entry name" value="Rhodanese-like domain"/>
    <property type="match status" value="1"/>
</dbReference>
<dbReference type="EMBL" id="FXYF01000001">
    <property type="protein sequence ID" value="SMX32809.1"/>
    <property type="molecule type" value="Genomic_DNA"/>
</dbReference>
<feature type="domain" description="Rhodanese" evidence="2">
    <location>
        <begin position="120"/>
        <end position="183"/>
    </location>
</feature>
<dbReference type="InterPro" id="IPR022376">
    <property type="entry name" value="PQQ_CXXCW"/>
</dbReference>
<proteinExistence type="predicted"/>
<dbReference type="CDD" id="cd00158">
    <property type="entry name" value="RHOD"/>
    <property type="match status" value="1"/>
</dbReference>
<evidence type="ECO:0000256" key="1">
    <source>
        <dbReference type="SAM" id="SignalP"/>
    </source>
</evidence>
<keyword evidence="4" id="KW-1185">Reference proteome</keyword>
<protein>
    <recommendedName>
        <fullName evidence="2">Rhodanese domain-containing protein</fullName>
    </recommendedName>
</protein>
<dbReference type="OrthoDB" id="176845at2"/>
<organism evidence="3 4">
    <name type="scientific">Maliponia aquimaris</name>
    <dbReference type="NCBI Taxonomy" id="1673631"/>
    <lineage>
        <taxon>Bacteria</taxon>
        <taxon>Pseudomonadati</taxon>
        <taxon>Pseudomonadota</taxon>
        <taxon>Alphaproteobacteria</taxon>
        <taxon>Rhodobacterales</taxon>
        <taxon>Paracoccaceae</taxon>
        <taxon>Maliponia</taxon>
    </lineage>
</organism>
<accession>A0A238JQ65</accession>
<sequence>MKRALVLLLMLLATPPGAAPYAEHQARRPDLFDPQTGYRIGRQRAPTPDDIPGPALLVSPLEARDLLAAGAVALDVFAAQQSRFDELDGTWLVSEARLSLPGAVWLPEVGRGVLSEDMTRYLGDNLERLTGGDRTRPLVVFCVADCWMSWNAAQRIAAMGYLRVYWFRLGTDGWLDIGGDLAPVDPVPVAVE</sequence>
<feature type="chain" id="PRO_5012218309" description="Rhodanese domain-containing protein" evidence="1">
    <location>
        <begin position="19"/>
        <end position="192"/>
    </location>
</feature>
<dbReference type="SUPFAM" id="SSF52821">
    <property type="entry name" value="Rhodanese/Cell cycle control phosphatase"/>
    <property type="match status" value="1"/>
</dbReference>
<keyword evidence="1" id="KW-0732">Signal</keyword>
<dbReference type="NCBIfam" id="TIGR03865">
    <property type="entry name" value="PQQ_CXXCW"/>
    <property type="match status" value="1"/>
</dbReference>
<evidence type="ECO:0000313" key="3">
    <source>
        <dbReference type="EMBL" id="SMX32809.1"/>
    </source>
</evidence>
<evidence type="ECO:0000259" key="2">
    <source>
        <dbReference type="PROSITE" id="PS50206"/>
    </source>
</evidence>
<dbReference type="InterPro" id="IPR036873">
    <property type="entry name" value="Rhodanese-like_dom_sf"/>
</dbReference>
<evidence type="ECO:0000313" key="4">
    <source>
        <dbReference type="Proteomes" id="UP000207598"/>
    </source>
</evidence>
<dbReference type="Proteomes" id="UP000207598">
    <property type="component" value="Unassembled WGS sequence"/>
</dbReference>
<dbReference type="RefSeq" id="WP_094019215.1">
    <property type="nucleotide sequence ID" value="NZ_FXYF01000001.1"/>
</dbReference>